<evidence type="ECO:0000313" key="2">
    <source>
        <dbReference type="WBParaSite" id="nRc.2.0.1.t45026-RA"/>
    </source>
</evidence>
<sequence length="113" mass="12272">MTPVARLNIPTARALATLPPLAPAVAIFVEQGRTPLTDATDPARIAERYECTGLQPAQIGLRHCLLPQWSRHDSVVGFAATTAEIHDVSQRKPVNKAKNDWRCLCNCVVSTDG</sequence>
<keyword evidence="1" id="KW-1185">Reference proteome</keyword>
<accession>A0A915L2S4</accession>
<dbReference type="Proteomes" id="UP000887565">
    <property type="component" value="Unplaced"/>
</dbReference>
<dbReference type="WBParaSite" id="nRc.2.0.1.t45026-RA">
    <property type="protein sequence ID" value="nRc.2.0.1.t45026-RA"/>
    <property type="gene ID" value="nRc.2.0.1.g45026"/>
</dbReference>
<proteinExistence type="predicted"/>
<reference evidence="2" key="1">
    <citation type="submission" date="2022-11" db="UniProtKB">
        <authorList>
            <consortium name="WormBaseParasite"/>
        </authorList>
    </citation>
    <scope>IDENTIFICATION</scope>
</reference>
<organism evidence="1 2">
    <name type="scientific">Romanomermis culicivorax</name>
    <name type="common">Nematode worm</name>
    <dbReference type="NCBI Taxonomy" id="13658"/>
    <lineage>
        <taxon>Eukaryota</taxon>
        <taxon>Metazoa</taxon>
        <taxon>Ecdysozoa</taxon>
        <taxon>Nematoda</taxon>
        <taxon>Enoplea</taxon>
        <taxon>Dorylaimia</taxon>
        <taxon>Mermithida</taxon>
        <taxon>Mermithoidea</taxon>
        <taxon>Mermithidae</taxon>
        <taxon>Romanomermis</taxon>
    </lineage>
</organism>
<name>A0A915L2S4_ROMCU</name>
<protein>
    <submittedName>
        <fullName evidence="2">Uncharacterized protein</fullName>
    </submittedName>
</protein>
<evidence type="ECO:0000313" key="1">
    <source>
        <dbReference type="Proteomes" id="UP000887565"/>
    </source>
</evidence>
<dbReference type="AlphaFoldDB" id="A0A915L2S4"/>